<accession>A0A1C0U0K1</accession>
<name>A0A1C0U0K1_9GAMM</name>
<sequence>MTASHYDYTQTIAGLNQAIQYRGKSQNLAVQLSRVLHRNADQKTLLNGEIYRRASRNFIDNTEIDVQRRETAGWKLGLSHQHYIGNATLDARVTYQQGMRWFGAQPAPEEYRNEGTALPKITQFSATLSGPLTLFSQPFSYQTQYLRQISASPLTPQDRFSIGGRWTVRGFDGELTLSADRGWYSRNELDWQTPLKGQSLYLAMDYGEVGGRGSDVLLGKHLAGSALGWRGSLKGVSYDLFVGVPLSKPAGFQTSPVTAGFNLYWQY</sequence>
<protein>
    <submittedName>
        <fullName evidence="2">Hemolysin transporter protein ShlB</fullName>
    </submittedName>
</protein>
<dbReference type="EMBL" id="LOMY01000136">
    <property type="protein sequence ID" value="OCQ51415.1"/>
    <property type="molecule type" value="Genomic_DNA"/>
</dbReference>
<evidence type="ECO:0000313" key="3">
    <source>
        <dbReference type="Proteomes" id="UP000093476"/>
    </source>
</evidence>
<evidence type="ECO:0000313" key="2">
    <source>
        <dbReference type="EMBL" id="OCQ51415.1"/>
    </source>
</evidence>
<dbReference type="GO" id="GO:0098046">
    <property type="term" value="C:type V protein secretion system complex"/>
    <property type="evidence" value="ECO:0007669"/>
    <property type="project" value="TreeGrafter"/>
</dbReference>
<dbReference type="Pfam" id="PF03865">
    <property type="entry name" value="ShlB"/>
    <property type="match status" value="1"/>
</dbReference>
<reference evidence="2 3" key="1">
    <citation type="submission" date="2015-12" db="EMBL/GenBank/DDBJ databases">
        <title>Genome comparisons provide insights into the role of secondary metabolites in the pathogenic phase of the Photorhabdus life cycle.</title>
        <authorList>
            <person name="Tobias N.J."/>
            <person name="Mishra B."/>
            <person name="Gupta D.K."/>
            <person name="Thines M."/>
            <person name="Stinear T.P."/>
            <person name="Bode H.B."/>
        </authorList>
    </citation>
    <scope>NUCLEOTIDE SEQUENCE [LARGE SCALE GENOMIC DNA]</scope>
    <source>
        <strain evidence="2 3">PB68.1</strain>
    </source>
</reference>
<proteinExistence type="predicted"/>
<dbReference type="PANTHER" id="PTHR34597:SF3">
    <property type="entry name" value="OUTER MEMBRANE TRANSPORTER CDIB"/>
    <property type="match status" value="1"/>
</dbReference>
<dbReference type="STRING" id="286156.Ppb6_03416"/>
<dbReference type="PATRIC" id="fig|286156.4.peg.3914"/>
<feature type="domain" description="Haemolysin activator HlyB C-terminal" evidence="1">
    <location>
        <begin position="2"/>
        <end position="231"/>
    </location>
</feature>
<dbReference type="AlphaFoldDB" id="A0A1C0U0K1"/>
<dbReference type="Proteomes" id="UP000093476">
    <property type="component" value="Unassembled WGS sequence"/>
</dbReference>
<dbReference type="InterPro" id="IPR005565">
    <property type="entry name" value="Hemolysn_activator_HlyB_C"/>
</dbReference>
<evidence type="ECO:0000259" key="1">
    <source>
        <dbReference type="Pfam" id="PF03865"/>
    </source>
</evidence>
<dbReference type="GO" id="GO:0008320">
    <property type="term" value="F:protein transmembrane transporter activity"/>
    <property type="evidence" value="ECO:0007669"/>
    <property type="project" value="TreeGrafter"/>
</dbReference>
<dbReference type="GO" id="GO:0046819">
    <property type="term" value="P:protein secretion by the type V secretion system"/>
    <property type="evidence" value="ECO:0007669"/>
    <property type="project" value="TreeGrafter"/>
</dbReference>
<dbReference type="Gene3D" id="2.40.160.50">
    <property type="entry name" value="membrane protein fhac: a member of the omp85/tpsb transporter family"/>
    <property type="match status" value="1"/>
</dbReference>
<keyword evidence="3" id="KW-1185">Reference proteome</keyword>
<dbReference type="PANTHER" id="PTHR34597">
    <property type="entry name" value="SLR1661 PROTEIN"/>
    <property type="match status" value="1"/>
</dbReference>
<organism evidence="2 3">
    <name type="scientific">Photorhabdus australis subsp. thailandensis</name>
    <dbReference type="NCBI Taxonomy" id="2805096"/>
    <lineage>
        <taxon>Bacteria</taxon>
        <taxon>Pseudomonadati</taxon>
        <taxon>Pseudomonadota</taxon>
        <taxon>Gammaproteobacteria</taxon>
        <taxon>Enterobacterales</taxon>
        <taxon>Morganellaceae</taxon>
        <taxon>Photorhabdus</taxon>
    </lineage>
</organism>
<gene>
    <name evidence="2" type="primary">shlB_5</name>
    <name evidence="2" type="ORF">Ppb6_03416</name>
</gene>
<dbReference type="InterPro" id="IPR051544">
    <property type="entry name" value="TPS_OM_transporter"/>
</dbReference>
<comment type="caution">
    <text evidence="2">The sequence shown here is derived from an EMBL/GenBank/DDBJ whole genome shotgun (WGS) entry which is preliminary data.</text>
</comment>